<dbReference type="InterPro" id="IPR019688">
    <property type="entry name" value="DUF2533"/>
</dbReference>
<evidence type="ECO:0000313" key="1">
    <source>
        <dbReference type="EMBL" id="MCM2533063.1"/>
    </source>
</evidence>
<name>A0ABT0WBT8_9BACI</name>
<dbReference type="Proteomes" id="UP001523262">
    <property type="component" value="Unassembled WGS sequence"/>
</dbReference>
<evidence type="ECO:0000313" key="2">
    <source>
        <dbReference type="Proteomes" id="UP001523262"/>
    </source>
</evidence>
<comment type="caution">
    <text evidence="1">The sequence shown here is derived from an EMBL/GenBank/DDBJ whole genome shotgun (WGS) entry which is preliminary data.</text>
</comment>
<dbReference type="EMBL" id="JAMQCR010000001">
    <property type="protein sequence ID" value="MCM2533063.1"/>
    <property type="molecule type" value="Genomic_DNA"/>
</dbReference>
<sequence length="88" mass="10172">MSVHKAITQHVNKQNSRINDFLALDQQREYYIEEALELCKQGKAFATDKINEVTNRINELAKQGIIPSRTQVTNEMIQVYASKFKESN</sequence>
<gene>
    <name evidence="1" type="ORF">NDK43_12520</name>
</gene>
<reference evidence="1 2" key="1">
    <citation type="submission" date="2022-06" db="EMBL/GenBank/DDBJ databases">
        <authorList>
            <person name="Jeon C.O."/>
        </authorList>
    </citation>
    <scope>NUCLEOTIDE SEQUENCE [LARGE SCALE GENOMIC DNA]</scope>
    <source>
        <strain evidence="1 2">KCTC 13943</strain>
    </source>
</reference>
<proteinExistence type="predicted"/>
<keyword evidence="2" id="KW-1185">Reference proteome</keyword>
<accession>A0ABT0WBT8</accession>
<organism evidence="1 2">
    <name type="scientific">Neobacillus pocheonensis</name>
    <dbReference type="NCBI Taxonomy" id="363869"/>
    <lineage>
        <taxon>Bacteria</taxon>
        <taxon>Bacillati</taxon>
        <taxon>Bacillota</taxon>
        <taxon>Bacilli</taxon>
        <taxon>Bacillales</taxon>
        <taxon>Bacillaceae</taxon>
        <taxon>Neobacillus</taxon>
    </lineage>
</organism>
<protein>
    <submittedName>
        <fullName evidence="1">YpbS family protein</fullName>
    </submittedName>
</protein>
<dbReference type="Pfam" id="PF10752">
    <property type="entry name" value="DUF2533"/>
    <property type="match status" value="1"/>
</dbReference>